<evidence type="ECO:0000256" key="2">
    <source>
        <dbReference type="ARBA" id="ARBA00022737"/>
    </source>
</evidence>
<evidence type="ECO:0000256" key="1">
    <source>
        <dbReference type="ARBA" id="ARBA00022614"/>
    </source>
</evidence>
<accession>A0AAV5KDY6</accession>
<dbReference type="PANTHER" id="PTHR24112">
    <property type="entry name" value="LEUCINE-RICH REPEAT, ISOFORM F-RELATED"/>
    <property type="match status" value="1"/>
</dbReference>
<dbReference type="AlphaFoldDB" id="A0AAV5KDY6"/>
<comment type="caution">
    <text evidence="5">The sequence shown here is derived from an EMBL/GenBank/DDBJ whole genome shotgun (WGS) entry which is preliminary data.</text>
</comment>
<dbReference type="EMBL" id="BPVZ01000061">
    <property type="protein sequence ID" value="GKV22806.1"/>
    <property type="molecule type" value="Genomic_DNA"/>
</dbReference>
<evidence type="ECO:0000256" key="4">
    <source>
        <dbReference type="SAM" id="MobiDB-lite"/>
    </source>
</evidence>
<dbReference type="SMART" id="SM00368">
    <property type="entry name" value="LRR_RI"/>
    <property type="match status" value="2"/>
</dbReference>
<name>A0AAV5KDY6_9ROSI</name>
<dbReference type="Pfam" id="PF13516">
    <property type="entry name" value="LRR_6"/>
    <property type="match status" value="2"/>
</dbReference>
<keyword evidence="1" id="KW-0433">Leucine-rich repeat</keyword>
<proteinExistence type="inferred from homology"/>
<evidence type="ECO:0000256" key="3">
    <source>
        <dbReference type="ARBA" id="ARBA00038315"/>
    </source>
</evidence>
<feature type="region of interest" description="Disordered" evidence="4">
    <location>
        <begin position="1"/>
        <end position="27"/>
    </location>
</feature>
<reference evidence="5 6" key="1">
    <citation type="journal article" date="2021" name="Commun. Biol.">
        <title>The genome of Shorea leprosula (Dipterocarpaceae) highlights the ecological relevance of drought in aseasonal tropical rainforests.</title>
        <authorList>
            <person name="Ng K.K.S."/>
            <person name="Kobayashi M.J."/>
            <person name="Fawcett J.A."/>
            <person name="Hatakeyama M."/>
            <person name="Paape T."/>
            <person name="Ng C.H."/>
            <person name="Ang C.C."/>
            <person name="Tnah L.H."/>
            <person name="Lee C.T."/>
            <person name="Nishiyama T."/>
            <person name="Sese J."/>
            <person name="O'Brien M.J."/>
            <person name="Copetti D."/>
            <person name="Mohd Noor M.I."/>
            <person name="Ong R.C."/>
            <person name="Putra M."/>
            <person name="Sireger I.Z."/>
            <person name="Indrioko S."/>
            <person name="Kosugi Y."/>
            <person name="Izuno A."/>
            <person name="Isagi Y."/>
            <person name="Lee S.L."/>
            <person name="Shimizu K.K."/>
        </authorList>
    </citation>
    <scope>NUCLEOTIDE SEQUENCE [LARGE SCALE GENOMIC DNA]</scope>
    <source>
        <strain evidence="5">214</strain>
    </source>
</reference>
<dbReference type="InterPro" id="IPR032675">
    <property type="entry name" value="LRR_dom_sf"/>
</dbReference>
<keyword evidence="6" id="KW-1185">Reference proteome</keyword>
<dbReference type="Proteomes" id="UP001054252">
    <property type="component" value="Unassembled WGS sequence"/>
</dbReference>
<sequence>MWKLVKKLPAPKTSRQSSVGNKSPSQGMKWSFAPGSNLFSGLAAKIDSQSKQTLNVFAKELRSFRSVDMSGNNFGDEGLFFLAESLGYNQVIEEVNFATDEITSTGIKAFDGVLQSNIVLKTLDLSGNPIGDEGVKFLCGILVNNASIQKLQLNSINIGDHMSIFAVLLATVPKICRGEGICG</sequence>
<dbReference type="Gene3D" id="3.80.10.10">
    <property type="entry name" value="Ribonuclease Inhibitor"/>
    <property type="match status" value="1"/>
</dbReference>
<feature type="compositionally biased region" description="Polar residues" evidence="4">
    <location>
        <begin position="13"/>
        <end position="27"/>
    </location>
</feature>
<dbReference type="InterPro" id="IPR051279">
    <property type="entry name" value="PP1-Reg/Actin-Interact_Protein"/>
</dbReference>
<comment type="similarity">
    <text evidence="3">Belongs to the PPP1R37 family.</text>
</comment>
<organism evidence="5 6">
    <name type="scientific">Rubroshorea leprosula</name>
    <dbReference type="NCBI Taxonomy" id="152421"/>
    <lineage>
        <taxon>Eukaryota</taxon>
        <taxon>Viridiplantae</taxon>
        <taxon>Streptophyta</taxon>
        <taxon>Embryophyta</taxon>
        <taxon>Tracheophyta</taxon>
        <taxon>Spermatophyta</taxon>
        <taxon>Magnoliopsida</taxon>
        <taxon>eudicotyledons</taxon>
        <taxon>Gunneridae</taxon>
        <taxon>Pentapetalae</taxon>
        <taxon>rosids</taxon>
        <taxon>malvids</taxon>
        <taxon>Malvales</taxon>
        <taxon>Dipterocarpaceae</taxon>
        <taxon>Rubroshorea</taxon>
    </lineage>
</organism>
<dbReference type="SUPFAM" id="SSF52047">
    <property type="entry name" value="RNI-like"/>
    <property type="match status" value="1"/>
</dbReference>
<keyword evidence="2" id="KW-0677">Repeat</keyword>
<evidence type="ECO:0000313" key="5">
    <source>
        <dbReference type="EMBL" id="GKV22806.1"/>
    </source>
</evidence>
<protein>
    <submittedName>
        <fullName evidence="5">Uncharacterized protein</fullName>
    </submittedName>
</protein>
<dbReference type="InterPro" id="IPR001611">
    <property type="entry name" value="Leu-rich_rpt"/>
</dbReference>
<dbReference type="PANTHER" id="PTHR24112:SF9">
    <property type="entry name" value="PROTEIN PHOSPHATASE 1 REGULATORY SUBUNIT 37"/>
    <property type="match status" value="1"/>
</dbReference>
<evidence type="ECO:0000313" key="6">
    <source>
        <dbReference type="Proteomes" id="UP001054252"/>
    </source>
</evidence>
<gene>
    <name evidence="5" type="ORF">SLEP1_g32631</name>
</gene>